<reference evidence="3 4" key="1">
    <citation type="submission" date="2018-11" db="EMBL/GenBank/DDBJ databases">
        <title>Genome sequence of Apiotrichum porosum DSM 27194.</title>
        <authorList>
            <person name="Aliyu H."/>
            <person name="Gorte O."/>
            <person name="Ochsenreither K."/>
        </authorList>
    </citation>
    <scope>NUCLEOTIDE SEQUENCE [LARGE SCALE GENOMIC DNA]</scope>
    <source>
        <strain evidence="3 4">DSM 27194</strain>
    </source>
</reference>
<evidence type="ECO:0000313" key="3">
    <source>
        <dbReference type="EMBL" id="RSH86282.1"/>
    </source>
</evidence>
<dbReference type="EMBL" id="RSCE01000002">
    <property type="protein sequence ID" value="RSH86282.1"/>
    <property type="molecule type" value="Genomic_DNA"/>
</dbReference>
<organism evidence="3 4">
    <name type="scientific">Apiotrichum porosum</name>
    <dbReference type="NCBI Taxonomy" id="105984"/>
    <lineage>
        <taxon>Eukaryota</taxon>
        <taxon>Fungi</taxon>
        <taxon>Dikarya</taxon>
        <taxon>Basidiomycota</taxon>
        <taxon>Agaricomycotina</taxon>
        <taxon>Tremellomycetes</taxon>
        <taxon>Trichosporonales</taxon>
        <taxon>Trichosporonaceae</taxon>
        <taxon>Apiotrichum</taxon>
    </lineage>
</organism>
<comment type="caution">
    <text evidence="3">The sequence shown here is derived from an EMBL/GenBank/DDBJ whole genome shotgun (WGS) entry which is preliminary data.</text>
</comment>
<dbReference type="Pfam" id="PF20263">
    <property type="entry name" value="LYRM2-like"/>
    <property type="match status" value="1"/>
</dbReference>
<dbReference type="OrthoDB" id="2575565at2759"/>
<evidence type="ECO:0000259" key="2">
    <source>
        <dbReference type="Pfam" id="PF20263"/>
    </source>
</evidence>
<protein>
    <recommendedName>
        <fullName evidence="2">LYR motif-containing protein Cup1-like N-terminal domain-containing protein</fullName>
    </recommendedName>
</protein>
<gene>
    <name evidence="3" type="ORF">EHS24_004520</name>
</gene>
<feature type="compositionally biased region" description="Basic and acidic residues" evidence="1">
    <location>
        <begin position="368"/>
        <end position="385"/>
    </location>
</feature>
<dbReference type="Proteomes" id="UP000279236">
    <property type="component" value="Unassembled WGS sequence"/>
</dbReference>
<dbReference type="InterPro" id="IPR046896">
    <property type="entry name" value="Cup1-like_N"/>
</dbReference>
<name>A0A427Y5E0_9TREE</name>
<accession>A0A427Y5E0</accession>
<evidence type="ECO:0000313" key="4">
    <source>
        <dbReference type="Proteomes" id="UP000279236"/>
    </source>
</evidence>
<dbReference type="GeneID" id="39589063"/>
<dbReference type="RefSeq" id="XP_028479067.1">
    <property type="nucleotide sequence ID" value="XM_028620095.1"/>
</dbReference>
<feature type="region of interest" description="Disordered" evidence="1">
    <location>
        <begin position="286"/>
        <end position="311"/>
    </location>
</feature>
<dbReference type="AlphaFoldDB" id="A0A427Y5E0"/>
<proteinExistence type="predicted"/>
<sequence length="432" mass="49299">MHAPLPPPREVYRQFLQNLRYIPDPQVWAYFVPRFKERLVKCYKPLQQVHDRADYIGPETSRSAEARADLRRRDKDVKELRTMLAHVRMTIACHPHALQRTLEWSYGQRGTLRHERILNVIQTCPIPDQDWPPEAFGIVPTTSADGKQGTTYPPLPSDVKVPETKYPPCAFQPLPAPLKVILPARPQTVAQGKGERLKRPTRKALLKAVADETAWNWENAKVPLVFPSSSTVKTGWEGKGVVEALRTIAGIKHTPVAPGKEYPAINPRDLPTYMLLPSSLKAVLPKRFKGRSPPDPFQRPRPAMTRENPGKFRHPQEFTLRLMERTYREFWDGLVWVRSQTYVPKEKKVKDVESKKGKATNGKAKGKVNKDDLTKDGVEKDEGKEAAAPVEPEGEPRTRWSAGSYEVCFGFDGQEKVKARWTAVRKEEQQWL</sequence>
<evidence type="ECO:0000256" key="1">
    <source>
        <dbReference type="SAM" id="MobiDB-lite"/>
    </source>
</evidence>
<keyword evidence="4" id="KW-1185">Reference proteome</keyword>
<feature type="region of interest" description="Disordered" evidence="1">
    <location>
        <begin position="349"/>
        <end position="399"/>
    </location>
</feature>
<feature type="domain" description="LYR motif-containing protein Cup1-like N-terminal" evidence="2">
    <location>
        <begin position="11"/>
        <end position="116"/>
    </location>
</feature>